<dbReference type="InterPro" id="IPR036689">
    <property type="entry name" value="ESAT-6-like_sf"/>
</dbReference>
<proteinExistence type="predicted"/>
<sequence length="95" mass="10305">MTQFSVDAAQVLAANSNIQSTIGRLRGEIDNLHAQLQGLQNSWQGVAANSFQELVSRWRVTESTVSDQLGQIGQALAHAATQYSDVESANTRLFS</sequence>
<dbReference type="SUPFAM" id="SSF140453">
    <property type="entry name" value="EsxAB dimer-like"/>
    <property type="match status" value="1"/>
</dbReference>
<evidence type="ECO:0000313" key="2">
    <source>
        <dbReference type="EMBL" id="CAB4605888.1"/>
    </source>
</evidence>
<dbReference type="EMBL" id="CAEZSH010000011">
    <property type="protein sequence ID" value="CAB4532315.1"/>
    <property type="molecule type" value="Genomic_DNA"/>
</dbReference>
<dbReference type="AlphaFoldDB" id="A0A6J6B0F6"/>
<dbReference type="Gene3D" id="1.10.287.1060">
    <property type="entry name" value="ESAT-6-like"/>
    <property type="match status" value="1"/>
</dbReference>
<accession>A0A6J6B0F6</accession>
<protein>
    <submittedName>
        <fullName evidence="1">Unannotated protein</fullName>
    </submittedName>
</protein>
<dbReference type="EMBL" id="CAEZUW010000009">
    <property type="protein sequence ID" value="CAB4605888.1"/>
    <property type="molecule type" value="Genomic_DNA"/>
</dbReference>
<dbReference type="Pfam" id="PF06013">
    <property type="entry name" value="WXG100"/>
    <property type="match status" value="1"/>
</dbReference>
<gene>
    <name evidence="1" type="ORF">UFOPK1410_00192</name>
    <name evidence="2" type="ORF">UFOPK1855_00115</name>
</gene>
<evidence type="ECO:0000313" key="1">
    <source>
        <dbReference type="EMBL" id="CAB4532315.1"/>
    </source>
</evidence>
<dbReference type="InterPro" id="IPR010310">
    <property type="entry name" value="T7SS_ESAT-6-like"/>
</dbReference>
<dbReference type="NCBIfam" id="TIGR03930">
    <property type="entry name" value="WXG100_ESAT6"/>
    <property type="match status" value="1"/>
</dbReference>
<reference evidence="1" key="1">
    <citation type="submission" date="2020-05" db="EMBL/GenBank/DDBJ databases">
        <authorList>
            <person name="Chiriac C."/>
            <person name="Salcher M."/>
            <person name="Ghai R."/>
            <person name="Kavagutti S V."/>
        </authorList>
    </citation>
    <scope>NUCLEOTIDE SEQUENCE</scope>
</reference>
<name>A0A6J6B0F6_9ZZZZ</name>
<organism evidence="1">
    <name type="scientific">freshwater metagenome</name>
    <dbReference type="NCBI Taxonomy" id="449393"/>
    <lineage>
        <taxon>unclassified sequences</taxon>
        <taxon>metagenomes</taxon>
        <taxon>ecological metagenomes</taxon>
    </lineage>
</organism>